<accession>A0A370I3Q8</accession>
<dbReference type="Proteomes" id="UP000254869">
    <property type="component" value="Unassembled WGS sequence"/>
</dbReference>
<keyword evidence="1 2" id="KW-0732">Signal</keyword>
<protein>
    <submittedName>
        <fullName evidence="3">MspA protein</fullName>
    </submittedName>
</protein>
<dbReference type="Gene3D" id="2.10.300.10">
    <property type="entry name" value="Porin MspA ribbon domain"/>
    <property type="match status" value="1"/>
</dbReference>
<proteinExistence type="predicted"/>
<keyword evidence="4" id="KW-1185">Reference proteome</keyword>
<feature type="chain" id="PRO_5016663961" evidence="2">
    <location>
        <begin position="26"/>
        <end position="202"/>
    </location>
</feature>
<dbReference type="AlphaFoldDB" id="A0A370I3Q8"/>
<dbReference type="STRING" id="1210086.GCA_001613105_02192"/>
<organism evidence="3 4">
    <name type="scientific">Nocardia pseudobrasiliensis</name>
    <dbReference type="NCBI Taxonomy" id="45979"/>
    <lineage>
        <taxon>Bacteria</taxon>
        <taxon>Bacillati</taxon>
        <taxon>Actinomycetota</taxon>
        <taxon>Actinomycetes</taxon>
        <taxon>Mycobacteriales</taxon>
        <taxon>Nocardiaceae</taxon>
        <taxon>Nocardia</taxon>
    </lineage>
</organism>
<dbReference type="Gene3D" id="2.60.40.1650">
    <property type="entry name" value="Porin MspA (Ig-like beta-sandwich domain)"/>
    <property type="match status" value="1"/>
</dbReference>
<evidence type="ECO:0000256" key="2">
    <source>
        <dbReference type="SAM" id="SignalP"/>
    </source>
</evidence>
<dbReference type="Pfam" id="PF09203">
    <property type="entry name" value="MspA"/>
    <property type="match status" value="1"/>
</dbReference>
<evidence type="ECO:0000313" key="4">
    <source>
        <dbReference type="Proteomes" id="UP000254869"/>
    </source>
</evidence>
<evidence type="ECO:0000256" key="1">
    <source>
        <dbReference type="ARBA" id="ARBA00022729"/>
    </source>
</evidence>
<sequence length="202" mass="21089">MTSALWKVCAIAVGVVLFSTPTARADVEELTPHEKTFGSAFGSFTVGSRFETINRIASLNLMGTTREALLSGIAYGLVNGAAVGVLKTGYHVGCAVNIGGGSVGASPQVTVTSPGSQNGLPQVQAEFQPIVSMSLAPGEVKEVPLGEKEMAPGRVVQIVIRDFHLTVNQCSGPVTLRQYAYLYAKSADVDDSGAVFGDPTWL</sequence>
<dbReference type="InterPro" id="IPR015286">
    <property type="entry name" value="Porin_fam_mycobact-type"/>
</dbReference>
<dbReference type="RefSeq" id="WP_067995734.1">
    <property type="nucleotide sequence ID" value="NZ_QQBC01000006.1"/>
</dbReference>
<comment type="caution">
    <text evidence="3">The sequence shown here is derived from an EMBL/GenBank/DDBJ whole genome shotgun (WGS) entry which is preliminary data.</text>
</comment>
<name>A0A370I3Q8_9NOCA</name>
<dbReference type="EMBL" id="QQBC01000006">
    <property type="protein sequence ID" value="RDI65378.1"/>
    <property type="molecule type" value="Genomic_DNA"/>
</dbReference>
<evidence type="ECO:0000313" key="3">
    <source>
        <dbReference type="EMBL" id="RDI65378.1"/>
    </source>
</evidence>
<dbReference type="SUPFAM" id="SSF56959">
    <property type="entry name" value="Leukocidin-like"/>
    <property type="match status" value="1"/>
</dbReference>
<gene>
    <name evidence="3" type="ORF">DFR76_106248</name>
</gene>
<dbReference type="InterPro" id="IPR036435">
    <property type="entry name" value="Leukocidin/porin_MspA_sf"/>
</dbReference>
<feature type="signal peptide" evidence="2">
    <location>
        <begin position="1"/>
        <end position="25"/>
    </location>
</feature>
<reference evidence="3 4" key="1">
    <citation type="submission" date="2018-07" db="EMBL/GenBank/DDBJ databases">
        <title>Genomic Encyclopedia of Type Strains, Phase IV (KMG-IV): sequencing the most valuable type-strain genomes for metagenomic binning, comparative biology and taxonomic classification.</title>
        <authorList>
            <person name="Goeker M."/>
        </authorList>
    </citation>
    <scope>NUCLEOTIDE SEQUENCE [LARGE SCALE GENOMIC DNA]</scope>
    <source>
        <strain evidence="3 4">DSM 44290</strain>
    </source>
</reference>